<keyword evidence="3" id="KW-0012">Acyltransferase</keyword>
<dbReference type="Proteomes" id="UP000261032">
    <property type="component" value="Unassembled WGS sequence"/>
</dbReference>
<feature type="domain" description="N-acetyltransferase" evidence="2">
    <location>
        <begin position="1"/>
        <end position="143"/>
    </location>
</feature>
<keyword evidence="1" id="KW-0472">Membrane</keyword>
<comment type="caution">
    <text evidence="4">The sequence shown here is derived from an EMBL/GenBank/DDBJ whole genome shotgun (WGS) entry which is preliminary data.</text>
</comment>
<dbReference type="Gene3D" id="3.40.630.30">
    <property type="match status" value="1"/>
</dbReference>
<accession>A0A3E3EFK1</accession>
<dbReference type="SUPFAM" id="SSF55729">
    <property type="entry name" value="Acyl-CoA N-acyltransferases (Nat)"/>
    <property type="match status" value="1"/>
</dbReference>
<sequence>MLIRKIEEVDYQDVYQLVKYELGYQNLEFNKFCWRLDQMLQDTNYQIYVAIIDYRVVGIIGLMLGWGLEIEGKIMRIIALAVEHRYQGQKIGSSLIAYSEQYALSKQVSAITVNSGLERRRAHEFYKKNDYYKKGYSFIKKCE</sequence>
<dbReference type="Proteomes" id="UP001211987">
    <property type="component" value="Unassembled WGS sequence"/>
</dbReference>
<dbReference type="GeneID" id="64195364"/>
<dbReference type="RefSeq" id="WP_003536668.1">
    <property type="nucleotide sequence ID" value="NZ_AP031443.1"/>
</dbReference>
<dbReference type="AlphaFoldDB" id="A0A3E3EFK1"/>
<evidence type="ECO:0000313" key="3">
    <source>
        <dbReference type="EMBL" id="MDB7082235.1"/>
    </source>
</evidence>
<dbReference type="GO" id="GO:0016747">
    <property type="term" value="F:acyltransferase activity, transferring groups other than amino-acyl groups"/>
    <property type="evidence" value="ECO:0007669"/>
    <property type="project" value="InterPro"/>
</dbReference>
<evidence type="ECO:0000313" key="4">
    <source>
        <dbReference type="EMBL" id="RGD86663.1"/>
    </source>
</evidence>
<reference evidence="3" key="2">
    <citation type="submission" date="2023-01" db="EMBL/GenBank/DDBJ databases">
        <title>Human gut microbiome strain richness.</title>
        <authorList>
            <person name="Chen-Liaw A."/>
        </authorList>
    </citation>
    <scope>NUCLEOTIDE SEQUENCE</scope>
    <source>
        <strain evidence="3">1001217st2_G6_1001217B_191108</strain>
    </source>
</reference>
<dbReference type="PROSITE" id="PS51186">
    <property type="entry name" value="GNAT"/>
    <property type="match status" value="1"/>
</dbReference>
<keyword evidence="1" id="KW-0812">Transmembrane</keyword>
<dbReference type="CDD" id="cd04301">
    <property type="entry name" value="NAT_SF"/>
    <property type="match status" value="1"/>
</dbReference>
<organism evidence="4 5">
    <name type="scientific">Thomasclavelia ramosa</name>
    <dbReference type="NCBI Taxonomy" id="1547"/>
    <lineage>
        <taxon>Bacteria</taxon>
        <taxon>Bacillati</taxon>
        <taxon>Bacillota</taxon>
        <taxon>Erysipelotrichia</taxon>
        <taxon>Erysipelotrichales</taxon>
        <taxon>Coprobacillaceae</taxon>
        <taxon>Thomasclavelia</taxon>
    </lineage>
</organism>
<dbReference type="InterPro" id="IPR000182">
    <property type="entry name" value="GNAT_dom"/>
</dbReference>
<feature type="transmembrane region" description="Helical" evidence="1">
    <location>
        <begin position="45"/>
        <end position="68"/>
    </location>
</feature>
<reference evidence="4 5" key="1">
    <citation type="submission" date="2018-08" db="EMBL/GenBank/DDBJ databases">
        <title>A genome reference for cultivated species of the human gut microbiota.</title>
        <authorList>
            <person name="Zou Y."/>
            <person name="Xue W."/>
            <person name="Luo G."/>
        </authorList>
    </citation>
    <scope>NUCLEOTIDE SEQUENCE [LARGE SCALE GENOMIC DNA]</scope>
    <source>
        <strain evidence="4 5">OM06-4</strain>
    </source>
</reference>
<evidence type="ECO:0000259" key="2">
    <source>
        <dbReference type="PROSITE" id="PS51186"/>
    </source>
</evidence>
<dbReference type="Pfam" id="PF00583">
    <property type="entry name" value="Acetyltransf_1"/>
    <property type="match status" value="1"/>
</dbReference>
<gene>
    <name evidence="4" type="ORF">DXB93_03895</name>
    <name evidence="3" type="ORF">PM738_00345</name>
</gene>
<name>A0A3E3EFK1_9FIRM</name>
<evidence type="ECO:0000256" key="1">
    <source>
        <dbReference type="SAM" id="Phobius"/>
    </source>
</evidence>
<keyword evidence="4" id="KW-0808">Transferase</keyword>
<protein>
    <submittedName>
        <fullName evidence="4">GNAT family N-acetyltransferase</fullName>
        <ecNumber evidence="3">2.3.1.-</ecNumber>
    </submittedName>
</protein>
<dbReference type="EC" id="2.3.1.-" evidence="3"/>
<dbReference type="EMBL" id="QUSL01000004">
    <property type="protein sequence ID" value="RGD86663.1"/>
    <property type="molecule type" value="Genomic_DNA"/>
</dbReference>
<proteinExistence type="predicted"/>
<dbReference type="EMBL" id="JAQLKE010000001">
    <property type="protein sequence ID" value="MDB7082235.1"/>
    <property type="molecule type" value="Genomic_DNA"/>
</dbReference>
<evidence type="ECO:0000313" key="5">
    <source>
        <dbReference type="Proteomes" id="UP000261032"/>
    </source>
</evidence>
<keyword evidence="1" id="KW-1133">Transmembrane helix</keyword>
<dbReference type="InterPro" id="IPR016181">
    <property type="entry name" value="Acyl_CoA_acyltransferase"/>
</dbReference>